<organism evidence="2 3">
    <name type="scientific">Rotaria sordida</name>
    <dbReference type="NCBI Taxonomy" id="392033"/>
    <lineage>
        <taxon>Eukaryota</taxon>
        <taxon>Metazoa</taxon>
        <taxon>Spiralia</taxon>
        <taxon>Gnathifera</taxon>
        <taxon>Rotifera</taxon>
        <taxon>Eurotatoria</taxon>
        <taxon>Bdelloidea</taxon>
        <taxon>Philodinida</taxon>
        <taxon>Philodinidae</taxon>
        <taxon>Rotaria</taxon>
    </lineage>
</organism>
<protein>
    <recommendedName>
        <fullName evidence="4">F-box domain-containing protein</fullName>
    </recommendedName>
</protein>
<comment type="caution">
    <text evidence="2">The sequence shown here is derived from an EMBL/GenBank/DDBJ whole genome shotgun (WGS) entry which is preliminary data.</text>
</comment>
<keyword evidence="3" id="KW-1185">Reference proteome</keyword>
<sequence>MCKIEELSNEIIYCIFDNIDFNSIINFNYISRRFYYCQNNYNSYKINFELILKEYFDFISRIIHPKNIISLKLFDDDYTLEQIKSFIKNF</sequence>
<proteinExistence type="predicted"/>
<accession>A0A816DI68</accession>
<dbReference type="EMBL" id="CAJNOL010008612">
    <property type="protein sequence ID" value="CAF1637568.1"/>
    <property type="molecule type" value="Genomic_DNA"/>
</dbReference>
<evidence type="ECO:0000313" key="3">
    <source>
        <dbReference type="Proteomes" id="UP000663870"/>
    </source>
</evidence>
<name>A0A816DI68_9BILA</name>
<dbReference type="AlphaFoldDB" id="A0A816DI68"/>
<evidence type="ECO:0000313" key="2">
    <source>
        <dbReference type="EMBL" id="CAF1637568.1"/>
    </source>
</evidence>
<gene>
    <name evidence="2" type="ORF">JXQ802_LOCUS52712</name>
    <name evidence="1" type="ORF">PYM288_LOCUS13404</name>
</gene>
<dbReference type="InterPro" id="IPR036047">
    <property type="entry name" value="F-box-like_dom_sf"/>
</dbReference>
<evidence type="ECO:0000313" key="1">
    <source>
        <dbReference type="EMBL" id="CAF0976834.1"/>
    </source>
</evidence>
<dbReference type="Proteomes" id="UP000663870">
    <property type="component" value="Unassembled WGS sequence"/>
</dbReference>
<dbReference type="SUPFAM" id="SSF81383">
    <property type="entry name" value="F-box domain"/>
    <property type="match status" value="1"/>
</dbReference>
<reference evidence="2" key="1">
    <citation type="submission" date="2021-02" db="EMBL/GenBank/DDBJ databases">
        <authorList>
            <person name="Nowell W R."/>
        </authorList>
    </citation>
    <scope>NUCLEOTIDE SEQUENCE</scope>
</reference>
<dbReference type="Proteomes" id="UP000663854">
    <property type="component" value="Unassembled WGS sequence"/>
</dbReference>
<evidence type="ECO:0008006" key="4">
    <source>
        <dbReference type="Google" id="ProtNLM"/>
    </source>
</evidence>
<dbReference type="EMBL" id="CAJNOH010000269">
    <property type="protein sequence ID" value="CAF0976834.1"/>
    <property type="molecule type" value="Genomic_DNA"/>
</dbReference>